<reference evidence="1" key="1">
    <citation type="submission" date="2011-11" db="EMBL/GenBank/DDBJ databases">
        <title>The Genome Sequence of Fusarium oxysporum II5.</title>
        <authorList>
            <consortium name="The Broad Institute Genome Sequencing Platform"/>
            <person name="Ma L.-J."/>
            <person name="Gale L.R."/>
            <person name="Schwartz D.C."/>
            <person name="Zhou S."/>
            <person name="Corby-Kistler H."/>
            <person name="Young S.K."/>
            <person name="Zeng Q."/>
            <person name="Gargeya S."/>
            <person name="Fitzgerald M."/>
            <person name="Haas B."/>
            <person name="Abouelleil A."/>
            <person name="Alvarado L."/>
            <person name="Arachchi H.M."/>
            <person name="Berlin A."/>
            <person name="Brown A."/>
            <person name="Chapman S.B."/>
            <person name="Chen Z."/>
            <person name="Dunbar C."/>
            <person name="Freedman E."/>
            <person name="Gearin G."/>
            <person name="Goldberg J."/>
            <person name="Griggs A."/>
            <person name="Gujja S."/>
            <person name="Heiman D."/>
            <person name="Howarth C."/>
            <person name="Larson L."/>
            <person name="Lui A."/>
            <person name="MacDonald P.J.P."/>
            <person name="Montmayeur A."/>
            <person name="Murphy C."/>
            <person name="Neiman D."/>
            <person name="Pearson M."/>
            <person name="Priest M."/>
            <person name="Roberts A."/>
            <person name="Saif S."/>
            <person name="Shea T."/>
            <person name="Shenoy N."/>
            <person name="Sisk P."/>
            <person name="Stolte C."/>
            <person name="Sykes S."/>
            <person name="Wortman J."/>
            <person name="Nusbaum C."/>
            <person name="Birren B."/>
        </authorList>
    </citation>
    <scope>NUCLEOTIDE SEQUENCE [LARGE SCALE GENOMIC DNA]</scope>
    <source>
        <strain evidence="1">54006</strain>
    </source>
</reference>
<reference evidence="1" key="2">
    <citation type="submission" date="2012-05" db="EMBL/GenBank/DDBJ databases">
        <title>The Genome Annotation of Fusarium oxysporum II5.</title>
        <authorList>
            <consortium name="The Broad Institute Genomics Platform"/>
            <person name="Ma L.-J."/>
            <person name="Corby-Kistler H."/>
            <person name="Broz K."/>
            <person name="Gale L.R."/>
            <person name="Jonkers W."/>
            <person name="O'Donnell K."/>
            <person name="Ploetz R."/>
            <person name="Steinberg C."/>
            <person name="Schwartz D.C."/>
            <person name="VanEtten H."/>
            <person name="Zhou S."/>
            <person name="Young S.K."/>
            <person name="Zeng Q."/>
            <person name="Gargeya S."/>
            <person name="Fitzgerald M."/>
            <person name="Abouelleil A."/>
            <person name="Alvarado L."/>
            <person name="Chapman S.B."/>
            <person name="Gainer-Dewar J."/>
            <person name="Goldberg J."/>
            <person name="Griggs A."/>
            <person name="Gujja S."/>
            <person name="Hansen M."/>
            <person name="Howarth C."/>
            <person name="Imamovic A."/>
            <person name="Ireland A."/>
            <person name="Larimer J."/>
            <person name="McCowan C."/>
            <person name="Murphy C."/>
            <person name="Pearson M."/>
            <person name="Poon T.W."/>
            <person name="Priest M."/>
            <person name="Roberts A."/>
            <person name="Saif S."/>
            <person name="Shea T."/>
            <person name="Sykes S."/>
            <person name="Wortman J."/>
            <person name="Nusbaum C."/>
            <person name="Birren B."/>
        </authorList>
    </citation>
    <scope>NUCLEOTIDE SEQUENCE</scope>
    <source>
        <strain evidence="1">54006</strain>
    </source>
</reference>
<dbReference type="HOGENOM" id="CLU_2386243_0_0_1"/>
<name>X0INR8_FUSO5</name>
<dbReference type="VEuPathDB" id="FungiDB:FOIG_16267"/>
<dbReference type="RefSeq" id="XP_031052587.1">
    <property type="nucleotide sequence ID" value="XM_031217701.1"/>
</dbReference>
<organism evidence="1">
    <name type="scientific">Fusarium odoratissimum (strain NRRL 54006)</name>
    <dbReference type="NCBI Taxonomy" id="1089451"/>
    <lineage>
        <taxon>Eukaryota</taxon>
        <taxon>Fungi</taxon>
        <taxon>Dikarya</taxon>
        <taxon>Ascomycota</taxon>
        <taxon>Pezizomycotina</taxon>
        <taxon>Sordariomycetes</taxon>
        <taxon>Hypocreomycetidae</taxon>
        <taxon>Hypocreales</taxon>
        <taxon>Nectriaceae</taxon>
        <taxon>Fusarium</taxon>
        <taxon>Fusarium oxysporum species complex</taxon>
        <taxon>Fusarium oxysporum f. sp. cubense (strain race 4)</taxon>
    </lineage>
</organism>
<dbReference type="GeneID" id="42041442"/>
<proteinExistence type="predicted"/>
<gene>
    <name evidence="1" type="ORF">FOIG_16267</name>
</gene>
<protein>
    <submittedName>
        <fullName evidence="1">Uncharacterized protein</fullName>
    </submittedName>
</protein>
<dbReference type="Proteomes" id="UP000030685">
    <property type="component" value="Unassembled WGS sequence"/>
</dbReference>
<sequence>MDWVDMLLGPSNNEVATTCGFKRLSSLISSRFESLDSTSDQGSLFTATMLVLIRARPSRAWKTWQLNSECSFKGYGKDIQLDLSSSSAIAWAVY</sequence>
<accession>X0INR8</accession>
<dbReference type="AlphaFoldDB" id="X0INR8"/>
<dbReference type="EMBL" id="JH658328">
    <property type="protein sequence ID" value="EXL90497.1"/>
    <property type="molecule type" value="Genomic_DNA"/>
</dbReference>
<evidence type="ECO:0000313" key="1">
    <source>
        <dbReference type="EMBL" id="EXL90497.1"/>
    </source>
</evidence>